<dbReference type="Proteomes" id="UP000001654">
    <property type="component" value="Chromosome"/>
</dbReference>
<reference evidence="1 2" key="1">
    <citation type="journal article" date="2010" name="BMC Genomics">
        <title>The complete genome of Zunongwangia profunda SM-A87 reveals its adaptation to the deep-sea environment and ecological role in sedimentary organic nitrogen degradation.</title>
        <authorList>
            <person name="Qin Q.L."/>
            <person name="Zhang X.Y."/>
            <person name="Wang X.M."/>
            <person name="Liu G.M."/>
            <person name="Chen X.L."/>
            <person name="Xie B.B."/>
            <person name="Dang H.Y."/>
            <person name="Zhou B.C."/>
            <person name="Yu J."/>
            <person name="Zhang Y.Z."/>
        </authorList>
    </citation>
    <scope>NUCLEOTIDE SEQUENCE [LARGE SCALE GENOMIC DNA]</scope>
    <source>
        <strain evidence="2">DSM 18752 / CCTCC AB 206139 / SM-A87</strain>
    </source>
</reference>
<sequence>MYSIFFRLILSANTPAKGENIMNAVTRKVRAVANMTAALSSPN</sequence>
<keyword evidence="2" id="KW-1185">Reference proteome</keyword>
<dbReference type="AlphaFoldDB" id="D5BB39"/>
<proteinExistence type="predicted"/>
<dbReference type="HOGENOM" id="CLU_3241831_0_0_10"/>
<accession>D5BB39</accession>
<evidence type="ECO:0000313" key="2">
    <source>
        <dbReference type="Proteomes" id="UP000001654"/>
    </source>
</evidence>
<dbReference type="EMBL" id="CP001650">
    <property type="protein sequence ID" value="ADF54579.1"/>
    <property type="molecule type" value="Genomic_DNA"/>
</dbReference>
<dbReference type="KEGG" id="zpr:ZPR_4276"/>
<evidence type="ECO:0000313" key="1">
    <source>
        <dbReference type="EMBL" id="ADF54579.1"/>
    </source>
</evidence>
<protein>
    <submittedName>
        <fullName evidence="1">Uncharacterized protein</fullName>
    </submittedName>
</protein>
<gene>
    <name evidence="1" type="ordered locus">ZPR_4276</name>
</gene>
<name>D5BB39_ZUNPS</name>
<organism evidence="1 2">
    <name type="scientific">Zunongwangia profunda (strain DSM 18752 / CCTCC AB 206139 / SM-A87)</name>
    <name type="common">Wangia profunda</name>
    <dbReference type="NCBI Taxonomy" id="655815"/>
    <lineage>
        <taxon>Bacteria</taxon>
        <taxon>Pseudomonadati</taxon>
        <taxon>Bacteroidota</taxon>
        <taxon>Flavobacteriia</taxon>
        <taxon>Flavobacteriales</taxon>
        <taxon>Flavobacteriaceae</taxon>
        <taxon>Zunongwangia</taxon>
    </lineage>
</organism>